<feature type="domain" description="Integrase catalytic" evidence="4">
    <location>
        <begin position="632"/>
        <end position="771"/>
    </location>
</feature>
<evidence type="ECO:0000256" key="3">
    <source>
        <dbReference type="ARBA" id="ARBA00039658"/>
    </source>
</evidence>
<organism evidence="5 6">
    <name type="scientific">Silurus asotus</name>
    <name type="common">Amur catfish</name>
    <name type="synonym">Parasilurus asotus</name>
    <dbReference type="NCBI Taxonomy" id="30991"/>
    <lineage>
        <taxon>Eukaryota</taxon>
        <taxon>Metazoa</taxon>
        <taxon>Chordata</taxon>
        <taxon>Craniata</taxon>
        <taxon>Vertebrata</taxon>
        <taxon>Euteleostomi</taxon>
        <taxon>Actinopterygii</taxon>
        <taxon>Neopterygii</taxon>
        <taxon>Teleostei</taxon>
        <taxon>Ostariophysi</taxon>
        <taxon>Siluriformes</taxon>
        <taxon>Siluridae</taxon>
        <taxon>Silurus</taxon>
    </lineage>
</organism>
<dbReference type="InterPro" id="IPR000477">
    <property type="entry name" value="RT_dom"/>
</dbReference>
<dbReference type="SUPFAM" id="SSF53098">
    <property type="entry name" value="Ribonuclease H-like"/>
    <property type="match status" value="1"/>
</dbReference>
<dbReference type="GO" id="GO:0004523">
    <property type="term" value="F:RNA-DNA hybrid ribonuclease activity"/>
    <property type="evidence" value="ECO:0007669"/>
    <property type="project" value="UniProtKB-EC"/>
</dbReference>
<proteinExistence type="inferred from homology"/>
<dbReference type="Proteomes" id="UP001205998">
    <property type="component" value="Unassembled WGS sequence"/>
</dbReference>
<dbReference type="Gene3D" id="1.10.340.70">
    <property type="match status" value="1"/>
</dbReference>
<sequence length="771" mass="84662">MDDGLRELRELVAQLGADNERLEQEQVPIVQPGPFNAPMSPVVDPPLTGAVASTTDRFVFVPRDQLDVQLCGRFRVLGCGVLVVRDPPGGLGAQVPGVLGMDVLSGCYRELFGQHGTSLFDLPVVSQAPISVVQALQHCHHIDIQLVSDQGGRVKVRGRRACRIPGGTMKLVAATCSAQYSSGTVLFKPPDSGLPVGLLASPALVHVHHGTAYVPVVNVGTIDVVMYASKVVRTVNHVQVVSLPPEVTEVQEVSARVSTQVVQVSPPVQEQIDLSVLSVEEQGKRYRRIPPSEYEVVKAHINQLLEVQVIGESCSSYASPIVLVKKKDGSLRMCVDYWHLNAKTRKDAFPLPRIESLAGARWFSTMDLASGYNQVPVSEADRSKTAFCTPFGLFEWNRLLFGLCNVSSTFQRLIERLFGDQQYQSLLLYLDDIVVFFLSVDQHLARMEVDASHEGLGAVLSQEQQAKLGAMEQRWAAQLASFDFELKYRSGKSNRNGDALSRQNSPVVEVQNLCPGVSVPAALRQVNQGGLVTQVNQIVSFPGYSISDMSAQQQADPVIGELLVFWRQKLLPSSEGCKKRHQGVERTSQLVWQQCYWPGMSSDIARWCHECERGQCAKGVQPAPVSFMGHLLAAQPNKILALDFTVLEPSSSGLENVLVMTDIFTKYTLAVPTRNQQAETVAQVLVVECFCKLGVPGRIHSDQGRNFESALIKQLCCLYGVEKSRTTPYHPAGNGQCERFNQTLHNLLRTLPVSRKGDWPSCLPQELGSHG</sequence>
<dbReference type="Pfam" id="PF00078">
    <property type="entry name" value="RVT_1"/>
    <property type="match status" value="1"/>
</dbReference>
<keyword evidence="6" id="KW-1185">Reference proteome</keyword>
<dbReference type="SUPFAM" id="SSF56672">
    <property type="entry name" value="DNA/RNA polymerases"/>
    <property type="match status" value="1"/>
</dbReference>
<dbReference type="Gene3D" id="3.10.10.10">
    <property type="entry name" value="HIV Type 1 Reverse Transcriptase, subunit A, domain 1"/>
    <property type="match status" value="1"/>
</dbReference>
<accession>A0AAD5AF07</accession>
<dbReference type="InterPro" id="IPR001584">
    <property type="entry name" value="Integrase_cat-core"/>
</dbReference>
<dbReference type="Gene3D" id="3.30.420.10">
    <property type="entry name" value="Ribonuclease H-like superfamily/Ribonuclease H"/>
    <property type="match status" value="1"/>
</dbReference>
<dbReference type="PANTHER" id="PTHR37984">
    <property type="entry name" value="PROTEIN CBG26694"/>
    <property type="match status" value="1"/>
</dbReference>
<dbReference type="InterPro" id="IPR041588">
    <property type="entry name" value="Integrase_H2C2"/>
</dbReference>
<dbReference type="AlphaFoldDB" id="A0AAD5AF07"/>
<reference evidence="5" key="1">
    <citation type="submission" date="2018-07" db="EMBL/GenBank/DDBJ databases">
        <title>Comparative genomics of catfishes provides insights into carnivory and benthic adaptation.</title>
        <authorList>
            <person name="Zhang Y."/>
            <person name="Wang D."/>
            <person name="Peng Z."/>
            <person name="Zheng S."/>
            <person name="Shao F."/>
            <person name="Tao W."/>
        </authorList>
    </citation>
    <scope>NUCLEOTIDE SEQUENCE</scope>
    <source>
        <strain evidence="5">Chongqing</strain>
    </source>
</reference>
<comment type="similarity">
    <text evidence="1">Belongs to the beta type-B retroviral polymerase family. HERV class-II K(HML-2) pol subfamily.</text>
</comment>
<dbReference type="Pfam" id="PF00665">
    <property type="entry name" value="rve"/>
    <property type="match status" value="1"/>
</dbReference>
<dbReference type="InterPro" id="IPR036397">
    <property type="entry name" value="RNaseH_sf"/>
</dbReference>
<name>A0AAD5AF07_SILAS</name>
<dbReference type="InterPro" id="IPR043128">
    <property type="entry name" value="Rev_trsase/Diguanyl_cyclase"/>
</dbReference>
<evidence type="ECO:0000313" key="6">
    <source>
        <dbReference type="Proteomes" id="UP001205998"/>
    </source>
</evidence>
<evidence type="ECO:0000256" key="2">
    <source>
        <dbReference type="ARBA" id="ARBA00012180"/>
    </source>
</evidence>
<dbReference type="EC" id="3.1.26.4" evidence="2"/>
<dbReference type="Gene3D" id="3.30.70.270">
    <property type="match status" value="1"/>
</dbReference>
<dbReference type="PANTHER" id="PTHR37984:SF15">
    <property type="entry name" value="INTEGRASE CATALYTIC DOMAIN-CONTAINING PROTEIN"/>
    <property type="match status" value="1"/>
</dbReference>
<evidence type="ECO:0000259" key="4">
    <source>
        <dbReference type="PROSITE" id="PS50994"/>
    </source>
</evidence>
<comment type="caution">
    <text evidence="5">The sequence shown here is derived from an EMBL/GenBank/DDBJ whole genome shotgun (WGS) entry which is preliminary data.</text>
</comment>
<dbReference type="EMBL" id="MU557582">
    <property type="protein sequence ID" value="KAI5614765.1"/>
    <property type="molecule type" value="Genomic_DNA"/>
</dbReference>
<dbReference type="GO" id="GO:0003676">
    <property type="term" value="F:nucleic acid binding"/>
    <property type="evidence" value="ECO:0007669"/>
    <property type="project" value="InterPro"/>
</dbReference>
<dbReference type="GO" id="GO:0015074">
    <property type="term" value="P:DNA integration"/>
    <property type="evidence" value="ECO:0007669"/>
    <property type="project" value="InterPro"/>
</dbReference>
<dbReference type="InterPro" id="IPR012337">
    <property type="entry name" value="RNaseH-like_sf"/>
</dbReference>
<evidence type="ECO:0000313" key="5">
    <source>
        <dbReference type="EMBL" id="KAI5614765.1"/>
    </source>
</evidence>
<dbReference type="CDD" id="cd01647">
    <property type="entry name" value="RT_LTR"/>
    <property type="match status" value="1"/>
</dbReference>
<dbReference type="InterPro" id="IPR050951">
    <property type="entry name" value="Retrovirus_Pol_polyprotein"/>
</dbReference>
<evidence type="ECO:0000256" key="1">
    <source>
        <dbReference type="ARBA" id="ARBA00010879"/>
    </source>
</evidence>
<protein>
    <recommendedName>
        <fullName evidence="3">Gypsy retrotransposon integrase-like protein 1</fullName>
        <ecNumber evidence="2">3.1.26.4</ecNumber>
    </recommendedName>
</protein>
<dbReference type="FunFam" id="3.30.420.10:FF:000032">
    <property type="entry name" value="Retrovirus-related Pol polyprotein from transposon 297-like Protein"/>
    <property type="match status" value="1"/>
</dbReference>
<dbReference type="InterPro" id="IPR043502">
    <property type="entry name" value="DNA/RNA_pol_sf"/>
</dbReference>
<dbReference type="Pfam" id="PF17921">
    <property type="entry name" value="Integrase_H2C2"/>
    <property type="match status" value="1"/>
</dbReference>
<dbReference type="PROSITE" id="PS50994">
    <property type="entry name" value="INTEGRASE"/>
    <property type="match status" value="1"/>
</dbReference>
<gene>
    <name evidence="5" type="ORF">C0J50_3413</name>
</gene>